<dbReference type="InterPro" id="IPR015422">
    <property type="entry name" value="PyrdxlP-dep_Trfase_small"/>
</dbReference>
<dbReference type="Pfam" id="PF00155">
    <property type="entry name" value="Aminotran_1_2"/>
    <property type="match status" value="1"/>
</dbReference>
<dbReference type="SUPFAM" id="SSF53383">
    <property type="entry name" value="PLP-dependent transferases"/>
    <property type="match status" value="1"/>
</dbReference>
<evidence type="ECO:0000256" key="2">
    <source>
        <dbReference type="ARBA" id="ARBA00012224"/>
    </source>
</evidence>
<name>A0A8J3TIJ9_9ACTN</name>
<dbReference type="CDD" id="cd00609">
    <property type="entry name" value="AAT_like"/>
    <property type="match status" value="1"/>
</dbReference>
<dbReference type="GO" id="GO:0030170">
    <property type="term" value="F:pyridoxal phosphate binding"/>
    <property type="evidence" value="ECO:0007669"/>
    <property type="project" value="InterPro"/>
</dbReference>
<proteinExistence type="inferred from homology"/>
<comment type="cofactor">
    <cofactor evidence="1">
        <name>pyridoxal 5'-phosphate</name>
        <dbReference type="ChEBI" id="CHEBI:597326"/>
    </cofactor>
</comment>
<keyword evidence="4" id="KW-0456">Lyase</keyword>
<reference evidence="7 8" key="1">
    <citation type="submission" date="2021-01" db="EMBL/GenBank/DDBJ databases">
        <title>Whole genome shotgun sequence of Planotetraspora mira NBRC 15435.</title>
        <authorList>
            <person name="Komaki H."/>
            <person name="Tamura T."/>
        </authorList>
    </citation>
    <scope>NUCLEOTIDE SEQUENCE [LARGE SCALE GENOMIC DNA]</scope>
    <source>
        <strain evidence="7 8">NBRC 15435</strain>
    </source>
</reference>
<dbReference type="AlphaFoldDB" id="A0A8J3TIJ9"/>
<accession>A0A8J3TIJ9</accession>
<dbReference type="Proteomes" id="UP000650628">
    <property type="component" value="Unassembled WGS sequence"/>
</dbReference>
<dbReference type="InterPro" id="IPR015424">
    <property type="entry name" value="PyrdxlP-dep_Trfase"/>
</dbReference>
<comment type="similarity">
    <text evidence="5">Belongs to the class-II pyridoxal-phosphate-dependent aminotransferase family. MalY/PatB cystathionine beta-lyase subfamily.</text>
</comment>
<dbReference type="GO" id="GO:0047804">
    <property type="term" value="F:cysteine-S-conjugate beta-lyase activity"/>
    <property type="evidence" value="ECO:0007669"/>
    <property type="project" value="UniProtKB-EC"/>
</dbReference>
<sequence>MLNDLDSLTLEDARIRDGIKWASTPPGVIPAWVADMDFPVPDAVREAVIRRVETDLGYPTWVDDAHVPPLAEAFAERMADRYRWQLDPGHVWSFTDIAQALQVVLRLTTRPGDAVAMHVPAYDPFFGTLQAMGLRLLPIPIGPDGRFEMPDEPAPVVLLVNPQNPTGRSFTRAELAEVAEYAERHDALVISDEIHAELVYAPAVHIPFATILPTRTVTLTSASKAFNMGGLHCSVAHVGAAAVRDALAEEPPNIYGSPSVLGVDVTIAAWRHGDAWQREVLTILDRNRELIAKRLTPKVGYRVPEATYLAWLDFGITDAAAFVEREAQVRLNPGPIYGGADTHARLNFATSGPILEEMLSRITRAL</sequence>
<comment type="caution">
    <text evidence="7">The sequence shown here is derived from an EMBL/GenBank/DDBJ whole genome shotgun (WGS) entry which is preliminary data.</text>
</comment>
<keyword evidence="7" id="KW-0032">Aminotransferase</keyword>
<evidence type="ECO:0000313" key="7">
    <source>
        <dbReference type="EMBL" id="GII27698.1"/>
    </source>
</evidence>
<evidence type="ECO:0000313" key="8">
    <source>
        <dbReference type="Proteomes" id="UP000650628"/>
    </source>
</evidence>
<evidence type="ECO:0000256" key="4">
    <source>
        <dbReference type="ARBA" id="ARBA00023239"/>
    </source>
</evidence>
<keyword evidence="8" id="KW-1185">Reference proteome</keyword>
<dbReference type="PANTHER" id="PTHR43525">
    <property type="entry name" value="PROTEIN MALY"/>
    <property type="match status" value="1"/>
</dbReference>
<keyword evidence="3" id="KW-0663">Pyridoxal phosphate</keyword>
<protein>
    <recommendedName>
        <fullName evidence="2">cysteine-S-conjugate beta-lyase</fullName>
        <ecNumber evidence="2">4.4.1.13</ecNumber>
    </recommendedName>
</protein>
<dbReference type="Gene3D" id="3.90.1150.10">
    <property type="entry name" value="Aspartate Aminotransferase, domain 1"/>
    <property type="match status" value="1"/>
</dbReference>
<gene>
    <name evidence="7" type="ORF">Pmi06nite_11400</name>
</gene>
<dbReference type="EMBL" id="BOOO01000004">
    <property type="protein sequence ID" value="GII27698.1"/>
    <property type="molecule type" value="Genomic_DNA"/>
</dbReference>
<evidence type="ECO:0000256" key="1">
    <source>
        <dbReference type="ARBA" id="ARBA00001933"/>
    </source>
</evidence>
<keyword evidence="7" id="KW-0808">Transferase</keyword>
<dbReference type="InterPro" id="IPR015421">
    <property type="entry name" value="PyrdxlP-dep_Trfase_major"/>
</dbReference>
<dbReference type="EC" id="4.4.1.13" evidence="2"/>
<dbReference type="Gene3D" id="3.40.640.10">
    <property type="entry name" value="Type I PLP-dependent aspartate aminotransferase-like (Major domain)"/>
    <property type="match status" value="1"/>
</dbReference>
<dbReference type="RefSeq" id="WP_239113677.1">
    <property type="nucleotide sequence ID" value="NZ_BOOO01000004.1"/>
</dbReference>
<feature type="domain" description="Aminotransferase class I/classII large" evidence="6">
    <location>
        <begin position="36"/>
        <end position="348"/>
    </location>
</feature>
<evidence type="ECO:0000256" key="5">
    <source>
        <dbReference type="ARBA" id="ARBA00037974"/>
    </source>
</evidence>
<evidence type="ECO:0000259" key="6">
    <source>
        <dbReference type="Pfam" id="PF00155"/>
    </source>
</evidence>
<organism evidence="7 8">
    <name type="scientific">Planotetraspora mira</name>
    <dbReference type="NCBI Taxonomy" id="58121"/>
    <lineage>
        <taxon>Bacteria</taxon>
        <taxon>Bacillati</taxon>
        <taxon>Actinomycetota</taxon>
        <taxon>Actinomycetes</taxon>
        <taxon>Streptosporangiales</taxon>
        <taxon>Streptosporangiaceae</taxon>
        <taxon>Planotetraspora</taxon>
    </lineage>
</organism>
<dbReference type="InterPro" id="IPR004839">
    <property type="entry name" value="Aminotransferase_I/II_large"/>
</dbReference>
<dbReference type="GO" id="GO:0008483">
    <property type="term" value="F:transaminase activity"/>
    <property type="evidence" value="ECO:0007669"/>
    <property type="project" value="UniProtKB-KW"/>
</dbReference>
<dbReference type="InterPro" id="IPR051798">
    <property type="entry name" value="Class-II_PLP-Dep_Aminotrans"/>
</dbReference>
<dbReference type="PANTHER" id="PTHR43525:SF2">
    <property type="entry name" value="CYSTATHIONINE BETA-LYASE-RELATED"/>
    <property type="match status" value="1"/>
</dbReference>
<evidence type="ECO:0000256" key="3">
    <source>
        <dbReference type="ARBA" id="ARBA00022898"/>
    </source>
</evidence>